<evidence type="ECO:0000256" key="5">
    <source>
        <dbReference type="ARBA" id="ARBA00022989"/>
    </source>
</evidence>
<gene>
    <name evidence="12" type="primary">LOC108673331</name>
</gene>
<dbReference type="PANTHER" id="PTHR10962:SF1">
    <property type="entry name" value="INTEGRAL MEMBRANE PROTEIN 2"/>
    <property type="match status" value="1"/>
</dbReference>
<evidence type="ECO:0000256" key="7">
    <source>
        <dbReference type="ARBA" id="ARBA00023157"/>
    </source>
</evidence>
<evidence type="ECO:0000313" key="11">
    <source>
        <dbReference type="Proteomes" id="UP000694843"/>
    </source>
</evidence>
<dbReference type="GeneID" id="108673331"/>
<dbReference type="GO" id="GO:0001540">
    <property type="term" value="F:amyloid-beta binding"/>
    <property type="evidence" value="ECO:0007669"/>
    <property type="project" value="TreeGrafter"/>
</dbReference>
<dbReference type="Pfam" id="PF04089">
    <property type="entry name" value="BRICHOS"/>
    <property type="match status" value="1"/>
</dbReference>
<dbReference type="GO" id="GO:0005794">
    <property type="term" value="C:Golgi apparatus"/>
    <property type="evidence" value="ECO:0007669"/>
    <property type="project" value="TreeGrafter"/>
</dbReference>
<keyword evidence="8" id="KW-0325">Glycoprotein</keyword>
<dbReference type="AlphaFoldDB" id="A0A8B7NSE9"/>
<dbReference type="SMART" id="SM01039">
    <property type="entry name" value="BRICHOS"/>
    <property type="match status" value="1"/>
</dbReference>
<dbReference type="InterPro" id="IPR040145">
    <property type="entry name" value="ITM2"/>
</dbReference>
<evidence type="ECO:0000259" key="10">
    <source>
        <dbReference type="PROSITE" id="PS50869"/>
    </source>
</evidence>
<dbReference type="GO" id="GO:0070062">
    <property type="term" value="C:extracellular exosome"/>
    <property type="evidence" value="ECO:0007669"/>
    <property type="project" value="TreeGrafter"/>
</dbReference>
<keyword evidence="3 9" id="KW-0812">Transmembrane</keyword>
<dbReference type="KEGG" id="hazt:108673331"/>
<evidence type="ECO:0000256" key="4">
    <source>
        <dbReference type="ARBA" id="ARBA00022968"/>
    </source>
</evidence>
<evidence type="ECO:0000256" key="9">
    <source>
        <dbReference type="RuleBase" id="RU367061"/>
    </source>
</evidence>
<protein>
    <recommendedName>
        <fullName evidence="9">Integral membrane protein 2</fullName>
    </recommendedName>
</protein>
<dbReference type="OrthoDB" id="9982095at2759"/>
<dbReference type="PROSITE" id="PS50869">
    <property type="entry name" value="BRICHOS"/>
    <property type="match status" value="1"/>
</dbReference>
<evidence type="ECO:0000256" key="3">
    <source>
        <dbReference type="ARBA" id="ARBA00022692"/>
    </source>
</evidence>
<dbReference type="PANTHER" id="PTHR10962">
    <property type="entry name" value="INTEGRAL TRANSMEMBRANE PROTEIN 2"/>
    <property type="match status" value="1"/>
</dbReference>
<keyword evidence="4 9" id="KW-0735">Signal-anchor</keyword>
<dbReference type="GO" id="GO:0005886">
    <property type="term" value="C:plasma membrane"/>
    <property type="evidence" value="ECO:0007669"/>
    <property type="project" value="UniProtKB-UniRule"/>
</dbReference>
<comment type="similarity">
    <text evidence="2 9">Belongs to the ITM2 family.</text>
</comment>
<proteinExistence type="inferred from homology"/>
<reference evidence="12" key="1">
    <citation type="submission" date="2025-08" db="UniProtKB">
        <authorList>
            <consortium name="RefSeq"/>
        </authorList>
    </citation>
    <scope>IDENTIFICATION</scope>
    <source>
        <tissue evidence="12">Whole organism</tissue>
    </source>
</reference>
<evidence type="ECO:0000313" key="12">
    <source>
        <dbReference type="RefSeq" id="XP_018016625.1"/>
    </source>
</evidence>
<keyword evidence="9" id="KW-1003">Cell membrane</keyword>
<keyword evidence="7" id="KW-1015">Disulfide bond</keyword>
<feature type="transmembrane region" description="Helical" evidence="9">
    <location>
        <begin position="72"/>
        <end position="96"/>
    </location>
</feature>
<dbReference type="GO" id="GO:0042985">
    <property type="term" value="P:negative regulation of amyloid precursor protein biosynthetic process"/>
    <property type="evidence" value="ECO:0007669"/>
    <property type="project" value="TreeGrafter"/>
</dbReference>
<keyword evidence="6 9" id="KW-0472">Membrane</keyword>
<organism evidence="11 12">
    <name type="scientific">Hyalella azteca</name>
    <name type="common">Amphipod</name>
    <dbReference type="NCBI Taxonomy" id="294128"/>
    <lineage>
        <taxon>Eukaryota</taxon>
        <taxon>Metazoa</taxon>
        <taxon>Ecdysozoa</taxon>
        <taxon>Arthropoda</taxon>
        <taxon>Crustacea</taxon>
        <taxon>Multicrustacea</taxon>
        <taxon>Malacostraca</taxon>
        <taxon>Eumalacostraca</taxon>
        <taxon>Peracarida</taxon>
        <taxon>Amphipoda</taxon>
        <taxon>Senticaudata</taxon>
        <taxon>Talitrida</taxon>
        <taxon>Talitroidea</taxon>
        <taxon>Hyalellidae</taxon>
        <taxon>Hyalella</taxon>
    </lineage>
</organism>
<dbReference type="Proteomes" id="UP000694843">
    <property type="component" value="Unplaced"/>
</dbReference>
<accession>A0A8B7NSE9</accession>
<evidence type="ECO:0000256" key="8">
    <source>
        <dbReference type="ARBA" id="ARBA00023180"/>
    </source>
</evidence>
<dbReference type="OMA" id="PQHHCLK"/>
<evidence type="ECO:0000256" key="2">
    <source>
        <dbReference type="ARBA" id="ARBA00006794"/>
    </source>
</evidence>
<keyword evidence="5 9" id="KW-1133">Transmembrane helix</keyword>
<keyword evidence="11" id="KW-1185">Reference proteome</keyword>
<evidence type="ECO:0000256" key="6">
    <source>
        <dbReference type="ARBA" id="ARBA00023136"/>
    </source>
</evidence>
<sequence>MTVITKPISENKVDKPVEKPLVVSVGDGVVSECLEAGSERLNGDLLQPPPGRPDEEELWSWSSVSARRHRRVSVTTTVCLFVGALVTLAGIIIGGVCVHRHLTQNKVARFHGWCGVPFNHTRLRALPQPMHQHHLQQPASRHWPRDADGLFSQRFDLDLGSDSYEYIYVPDFGIGREGKFVHDYKLNLTAIVDEDGKRCFVFPLDHLLVSTPGDTFAIIRRMKQGFYEGNMAVVREMLRVVRPPLRDLSSTGPYITSACHDYTTYRLEKRVHVKTIRFERSVDTPEEREEFAPLVQTPNHFTVAEFTGKAIVEYTVLDE</sequence>
<comment type="subcellular location">
    <subcellularLocation>
        <location evidence="1 9">Membrane</location>
        <topology evidence="1 9">Single-pass type II membrane protein</topology>
    </subcellularLocation>
</comment>
<name>A0A8B7NSE9_HYAAZ</name>
<dbReference type="InterPro" id="IPR007084">
    <property type="entry name" value="BRICHOS_dom"/>
</dbReference>
<evidence type="ECO:0000256" key="1">
    <source>
        <dbReference type="ARBA" id="ARBA00004606"/>
    </source>
</evidence>
<feature type="domain" description="BRICHOS" evidence="10">
    <location>
        <begin position="172"/>
        <end position="267"/>
    </location>
</feature>
<dbReference type="RefSeq" id="XP_018016625.1">
    <property type="nucleotide sequence ID" value="XM_018161136.2"/>
</dbReference>